<feature type="transmembrane region" description="Helical" evidence="7">
    <location>
        <begin position="145"/>
        <end position="176"/>
    </location>
</feature>
<name>U2Y1L6_GEOKU</name>
<organism evidence="8 9">
    <name type="scientific">Geobacillus kaustophilus GBlys</name>
    <dbReference type="NCBI Taxonomy" id="1337888"/>
    <lineage>
        <taxon>Bacteria</taxon>
        <taxon>Bacillati</taxon>
        <taxon>Bacillota</taxon>
        <taxon>Bacilli</taxon>
        <taxon>Bacillales</taxon>
        <taxon>Anoxybacillaceae</taxon>
        <taxon>Geobacillus</taxon>
        <taxon>Geobacillus thermoleovorans group</taxon>
    </lineage>
</organism>
<evidence type="ECO:0000256" key="4">
    <source>
        <dbReference type="ARBA" id="ARBA00022692"/>
    </source>
</evidence>
<dbReference type="InterPro" id="IPR003370">
    <property type="entry name" value="Chromate_transpt"/>
</dbReference>
<dbReference type="GO" id="GO:0015109">
    <property type="term" value="F:chromate transmembrane transporter activity"/>
    <property type="evidence" value="ECO:0007669"/>
    <property type="project" value="InterPro"/>
</dbReference>
<gene>
    <name evidence="8" type="ORF">GBL_1161</name>
</gene>
<dbReference type="AlphaFoldDB" id="U2Y1L6"/>
<dbReference type="Proteomes" id="UP000016424">
    <property type="component" value="Unassembled WGS sequence"/>
</dbReference>
<dbReference type="GO" id="GO:0005886">
    <property type="term" value="C:plasma membrane"/>
    <property type="evidence" value="ECO:0007669"/>
    <property type="project" value="UniProtKB-SubCell"/>
</dbReference>
<dbReference type="Pfam" id="PF02417">
    <property type="entry name" value="Chromate_transp"/>
    <property type="match status" value="1"/>
</dbReference>
<comment type="caution">
    <text evidence="8">The sequence shown here is derived from an EMBL/GenBank/DDBJ whole genome shotgun (WGS) entry which is preliminary data.</text>
</comment>
<keyword evidence="6 7" id="KW-0472">Membrane</keyword>
<evidence type="ECO:0000256" key="1">
    <source>
        <dbReference type="ARBA" id="ARBA00004651"/>
    </source>
</evidence>
<protein>
    <submittedName>
        <fullName evidence="8">Chromate transporter</fullName>
    </submittedName>
</protein>
<evidence type="ECO:0000256" key="6">
    <source>
        <dbReference type="ARBA" id="ARBA00023136"/>
    </source>
</evidence>
<accession>U2Y1L6</accession>
<keyword evidence="3" id="KW-1003">Cell membrane</keyword>
<evidence type="ECO:0000256" key="7">
    <source>
        <dbReference type="SAM" id="Phobius"/>
    </source>
</evidence>
<evidence type="ECO:0000313" key="8">
    <source>
        <dbReference type="EMBL" id="GAD12944.1"/>
    </source>
</evidence>
<evidence type="ECO:0000256" key="5">
    <source>
        <dbReference type="ARBA" id="ARBA00022989"/>
    </source>
</evidence>
<keyword evidence="5 7" id="KW-1133">Transmembrane helix</keyword>
<sequence length="196" mass="20820">MTSMNQWHLFLAFFRVGMLGYGGGPSSIPLVRAEVVAKYRWMADEEFAEILAIANALPGPIATKLAGYIGYRVGGALGLVNAVLATTAPTVVLMIVLLAALSSFKDTPWVAGMTKAVVPVVAVMLAEMTWQFAKQARAALGWRPAALLLLACFLALQWLGLHPALVVAVLLAAAFVGRSKPKAVDRDKGGERRASS</sequence>
<dbReference type="EMBL" id="BASG01000006">
    <property type="protein sequence ID" value="GAD12944.1"/>
    <property type="molecule type" value="Genomic_DNA"/>
</dbReference>
<dbReference type="InterPro" id="IPR052518">
    <property type="entry name" value="CHR_Transporter"/>
</dbReference>
<keyword evidence="4 7" id="KW-0812">Transmembrane</keyword>
<comment type="similarity">
    <text evidence="2">Belongs to the chromate ion transporter (CHR) (TC 2.A.51) family.</text>
</comment>
<evidence type="ECO:0000256" key="3">
    <source>
        <dbReference type="ARBA" id="ARBA00022475"/>
    </source>
</evidence>
<feature type="transmembrane region" description="Helical" evidence="7">
    <location>
        <begin position="82"/>
        <end position="104"/>
    </location>
</feature>
<dbReference type="PANTHER" id="PTHR43663">
    <property type="entry name" value="CHROMATE TRANSPORT PROTEIN-RELATED"/>
    <property type="match status" value="1"/>
</dbReference>
<reference evidence="9" key="1">
    <citation type="journal article" date="2013" name="Genome">
        <title>Draft Genome Sequence of Geobacillus kaustophilus GBlys, a Lysogenic Strain with Bacteriophage phiOH2.</title>
        <authorList>
            <person name="Doi K."/>
            <person name="Mori K."/>
            <person name="Martono H."/>
            <person name="Nagayoshi Y."/>
            <person name="Fujino Y."/>
            <person name="Tashiro K."/>
            <person name="Kuhara S."/>
            <person name="Ohshima T."/>
        </authorList>
    </citation>
    <scope>NUCLEOTIDE SEQUENCE [LARGE SCALE GENOMIC DNA]</scope>
    <source>
        <strain evidence="9">GBlys</strain>
    </source>
</reference>
<dbReference type="PANTHER" id="PTHR43663:SF1">
    <property type="entry name" value="CHROMATE TRANSPORTER"/>
    <property type="match status" value="1"/>
</dbReference>
<evidence type="ECO:0000256" key="2">
    <source>
        <dbReference type="ARBA" id="ARBA00005262"/>
    </source>
</evidence>
<comment type="subcellular location">
    <subcellularLocation>
        <location evidence="1">Cell membrane</location>
        <topology evidence="1">Multi-pass membrane protein</topology>
    </subcellularLocation>
</comment>
<evidence type="ECO:0000313" key="9">
    <source>
        <dbReference type="Proteomes" id="UP000016424"/>
    </source>
</evidence>
<proteinExistence type="inferred from homology"/>